<keyword evidence="3" id="KW-1185">Reference proteome</keyword>
<evidence type="ECO:0000313" key="3">
    <source>
        <dbReference type="Proteomes" id="UP001174691"/>
    </source>
</evidence>
<feature type="compositionally biased region" description="Pro residues" evidence="1">
    <location>
        <begin position="766"/>
        <end position="775"/>
    </location>
</feature>
<evidence type="ECO:0000256" key="1">
    <source>
        <dbReference type="SAM" id="MobiDB-lite"/>
    </source>
</evidence>
<feature type="compositionally biased region" description="Basic and acidic residues" evidence="1">
    <location>
        <begin position="871"/>
        <end position="881"/>
    </location>
</feature>
<feature type="compositionally biased region" description="Low complexity" evidence="1">
    <location>
        <begin position="73"/>
        <end position="86"/>
    </location>
</feature>
<feature type="compositionally biased region" description="Basic and acidic residues" evidence="1">
    <location>
        <begin position="476"/>
        <end position="489"/>
    </location>
</feature>
<organism evidence="2 3">
    <name type="scientific">Coniochaeta hoffmannii</name>
    <dbReference type="NCBI Taxonomy" id="91930"/>
    <lineage>
        <taxon>Eukaryota</taxon>
        <taxon>Fungi</taxon>
        <taxon>Dikarya</taxon>
        <taxon>Ascomycota</taxon>
        <taxon>Pezizomycotina</taxon>
        <taxon>Sordariomycetes</taxon>
        <taxon>Sordariomycetidae</taxon>
        <taxon>Coniochaetales</taxon>
        <taxon>Coniochaetaceae</taxon>
        <taxon>Coniochaeta</taxon>
    </lineage>
</organism>
<feature type="region of interest" description="Disordered" evidence="1">
    <location>
        <begin position="605"/>
        <end position="632"/>
    </location>
</feature>
<dbReference type="Proteomes" id="UP001174691">
    <property type="component" value="Unassembled WGS sequence"/>
</dbReference>
<accession>A0AA38W1T5</accession>
<protein>
    <submittedName>
        <fullName evidence="2">Uncharacterized protein</fullName>
    </submittedName>
</protein>
<feature type="compositionally biased region" description="Basic and acidic residues" evidence="1">
    <location>
        <begin position="427"/>
        <end position="443"/>
    </location>
</feature>
<reference evidence="2" key="1">
    <citation type="submission" date="2022-07" db="EMBL/GenBank/DDBJ databases">
        <title>Fungi with potential for degradation of polypropylene.</title>
        <authorList>
            <person name="Gostincar C."/>
        </authorList>
    </citation>
    <scope>NUCLEOTIDE SEQUENCE</scope>
    <source>
        <strain evidence="2">EXF-13287</strain>
    </source>
</reference>
<dbReference type="AlphaFoldDB" id="A0AA38W1T5"/>
<feature type="compositionally biased region" description="Low complexity" evidence="1">
    <location>
        <begin position="411"/>
        <end position="425"/>
    </location>
</feature>
<feature type="compositionally biased region" description="Basic and acidic residues" evidence="1">
    <location>
        <begin position="854"/>
        <end position="864"/>
    </location>
</feature>
<feature type="region of interest" description="Disordered" evidence="1">
    <location>
        <begin position="339"/>
        <end position="366"/>
    </location>
</feature>
<comment type="caution">
    <text evidence="2">The sequence shown here is derived from an EMBL/GenBank/DDBJ whole genome shotgun (WGS) entry which is preliminary data.</text>
</comment>
<feature type="compositionally biased region" description="Polar residues" evidence="1">
    <location>
        <begin position="558"/>
        <end position="574"/>
    </location>
</feature>
<feature type="region of interest" description="Disordered" evidence="1">
    <location>
        <begin position="699"/>
        <end position="793"/>
    </location>
</feature>
<feature type="compositionally biased region" description="Low complexity" evidence="1">
    <location>
        <begin position="106"/>
        <end position="123"/>
    </location>
</feature>
<evidence type="ECO:0000313" key="2">
    <source>
        <dbReference type="EMBL" id="KAJ9165423.1"/>
    </source>
</evidence>
<feature type="compositionally biased region" description="Basic residues" evidence="1">
    <location>
        <begin position="393"/>
        <end position="402"/>
    </location>
</feature>
<name>A0AA38W1T5_9PEZI</name>
<feature type="region of interest" description="Disordered" evidence="1">
    <location>
        <begin position="393"/>
        <end position="575"/>
    </location>
</feature>
<feature type="compositionally biased region" description="Low complexity" evidence="1">
    <location>
        <begin position="713"/>
        <end position="730"/>
    </location>
</feature>
<feature type="compositionally biased region" description="Polar residues" evidence="1">
    <location>
        <begin position="446"/>
        <end position="457"/>
    </location>
</feature>
<feature type="region of interest" description="Disordered" evidence="1">
    <location>
        <begin position="66"/>
        <end position="282"/>
    </location>
</feature>
<proteinExistence type="predicted"/>
<feature type="compositionally biased region" description="Basic and acidic residues" evidence="1">
    <location>
        <begin position="519"/>
        <end position="544"/>
    </location>
</feature>
<feature type="region of interest" description="Disordered" evidence="1">
    <location>
        <begin position="822"/>
        <end position="931"/>
    </location>
</feature>
<sequence>MTASADARPPISNMNGLRSDCALKAKMDDIELHRQGTFKKHKVLPHPRNERAYRVDMRSRPRNLDMEVASVLSQGSTSQASISSVSLRRTPRRIVAGPDLPPTPPAHSRTSSSSHSVLPSSPTYVASPGESNDSIRESPPATPVTPTNQRSPPTPNLTPEQSPPGKASRRPKPRPAINDRMPSKATTMTDSRTESFKTAREEPETESEEDVRSTVRPMLPSAQSSHSTVRRVSPEESKPKAVGLGLGMESSPEDNATPRTKGEFMTFDGDWGSSSEVEQEWDDNLNRTVTVRKRRPAQTNGVRDEVVEDVTVTPTNATKALRSVSLALQESPVVYPARRVVSDRTKPTAPRAPTASESSISVDTRRASGISTKSTVSTVVEAILVDTPPARRKTLRHVRKQSGLRDSALELPLSSTSSVQSPLSLDEAPKRPTTNDKRMENRVESMASTSTHNSISSRKARRAIEKSGAIPVVVIPDRRSSNKSSKEPSLRSTSSRRSKRSQSLGSAPISQLSMSKDTPIFERPGRRSRTLSESDGSRPGDQRTMDFPPVVPVRSSSLSAPTSRNGSRTGSLTADSLKAHNALQAERARKALEGLHATRDFAVEPATPKQLKPALPTQSHGSPSDAPVQQARSFESGHHLRHVDHLGDPFFGQRLSVQKTPFSLASVDTTGTFNAEVAEAQAVSIYPHQNKSILVVEHSNRPSENSSLEQKSRGSQQSSSLGAQSGDLQQPNPTIKTTAPDSSLPVTPPQPNFKMDDVDSPLRNPRAPPEPPAPPAIALIPATPSGLTPANQKENMMGNYFGVVVEKPQRPVSLLKRALTGRSAASRRFSESGASSPGGILSRTFSLSRHPRRKEPSYLDRIENEPMYPTPEDRPREENKLHAFWRPARAGGRGEEEDDDDWVRDVDDDEEDERTYRYPPVDNRPTPRRTLSLSDRVKRTFAILPSHDAYYESESGGTARRTIRRTPSGSLRVVKQHRRSLDSLRAARPYSPPVARGSGGLWRTYSLGRTLGRGIERYGLHNIPRRLSERRREKRSRELRGKISGPREVRDGVGDVIKRAGVRDAFVA</sequence>
<feature type="compositionally biased region" description="Basic and acidic residues" evidence="1">
    <location>
        <begin position="191"/>
        <end position="202"/>
    </location>
</feature>
<feature type="compositionally biased region" description="Acidic residues" evidence="1">
    <location>
        <begin position="895"/>
        <end position="913"/>
    </location>
</feature>
<feature type="compositionally biased region" description="Polar residues" evidence="1">
    <location>
        <begin position="731"/>
        <end position="745"/>
    </location>
</feature>
<gene>
    <name evidence="2" type="ORF">NKR19_g431</name>
</gene>
<dbReference type="EMBL" id="JANBVN010000004">
    <property type="protein sequence ID" value="KAJ9165423.1"/>
    <property type="molecule type" value="Genomic_DNA"/>
</dbReference>